<dbReference type="KEGG" id="mant:BHD05_07875"/>
<dbReference type="SUPFAM" id="SSF50475">
    <property type="entry name" value="FMN-binding split barrel"/>
    <property type="match status" value="1"/>
</dbReference>
<dbReference type="RefSeq" id="WP_161885944.1">
    <property type="nucleotide sequence ID" value="NZ_CP017146.1"/>
</dbReference>
<dbReference type="InterPro" id="IPR012349">
    <property type="entry name" value="Split_barrel_FMN-bd"/>
</dbReference>
<organism evidence="1 2">
    <name type="scientific">Marisediminicola antarctica</name>
    <dbReference type="NCBI Taxonomy" id="674079"/>
    <lineage>
        <taxon>Bacteria</taxon>
        <taxon>Bacillati</taxon>
        <taxon>Actinomycetota</taxon>
        <taxon>Actinomycetes</taxon>
        <taxon>Micrococcales</taxon>
        <taxon>Microbacteriaceae</taxon>
        <taxon>Marisediminicola</taxon>
    </lineage>
</organism>
<dbReference type="EMBL" id="CP017146">
    <property type="protein sequence ID" value="QHO69571.1"/>
    <property type="molecule type" value="Genomic_DNA"/>
</dbReference>
<keyword evidence="2" id="KW-1185">Reference proteome</keyword>
<dbReference type="Pfam" id="PF12900">
    <property type="entry name" value="Pyridox_ox_2"/>
    <property type="match status" value="1"/>
</dbReference>
<sequence length="137" mass="15635">MSESHDSAVEHLEIHECWDLLGANDFGRLAVATETGVDIFPMNYLVRDREIFLRSAPGSKLASITQRPSIAFEVDGRRFRRRWSIVVKGNIDRLGFDSEIVESGILELKSLNPTAKWNYLRISPESVTGRRFKASRR</sequence>
<name>A0A7L5AKC6_9MICO</name>
<dbReference type="Proteomes" id="UP000464507">
    <property type="component" value="Chromosome"/>
</dbReference>
<reference evidence="1 2" key="1">
    <citation type="submission" date="2016-09" db="EMBL/GenBank/DDBJ databases">
        <title>Complete genome sequence of microbes from the polar regions.</title>
        <authorList>
            <person name="Liao L."/>
            <person name="Chen B."/>
        </authorList>
    </citation>
    <scope>NUCLEOTIDE SEQUENCE [LARGE SCALE GENOMIC DNA]</scope>
    <source>
        <strain evidence="1 2">ZS314</strain>
    </source>
</reference>
<evidence type="ECO:0000313" key="1">
    <source>
        <dbReference type="EMBL" id="QHO69571.1"/>
    </source>
</evidence>
<evidence type="ECO:0008006" key="3">
    <source>
        <dbReference type="Google" id="ProtNLM"/>
    </source>
</evidence>
<dbReference type="InterPro" id="IPR024747">
    <property type="entry name" value="Pyridox_Oxase-rel"/>
</dbReference>
<protein>
    <recommendedName>
        <fullName evidence="3">Pyridoxamine 5-phosphate oxidase</fullName>
    </recommendedName>
</protein>
<dbReference type="Gene3D" id="2.30.110.10">
    <property type="entry name" value="Electron Transport, Fmn-binding Protein, Chain A"/>
    <property type="match status" value="1"/>
</dbReference>
<dbReference type="OrthoDB" id="7062584at2"/>
<gene>
    <name evidence="1" type="ORF">BHD05_07875</name>
</gene>
<accession>A0A7L5AKC6</accession>
<evidence type="ECO:0000313" key="2">
    <source>
        <dbReference type="Proteomes" id="UP000464507"/>
    </source>
</evidence>
<dbReference type="AlphaFoldDB" id="A0A7L5AKC6"/>
<proteinExistence type="predicted"/>